<gene>
    <name evidence="1" type="ORF">TTAC_LOCUS11310</name>
</gene>
<evidence type="ECO:0000313" key="1">
    <source>
        <dbReference type="EMBL" id="VDM36290.1"/>
    </source>
</evidence>
<evidence type="ECO:0000313" key="3">
    <source>
        <dbReference type="WBParaSite" id="TTAC_0001132601-mRNA-1"/>
    </source>
</evidence>
<reference evidence="3" key="1">
    <citation type="submission" date="2017-02" db="UniProtKB">
        <authorList>
            <consortium name="WormBaseParasite"/>
        </authorList>
    </citation>
    <scope>IDENTIFICATION</scope>
</reference>
<keyword evidence="2" id="KW-1185">Reference proteome</keyword>
<evidence type="ECO:0000313" key="2">
    <source>
        <dbReference type="Proteomes" id="UP000274429"/>
    </source>
</evidence>
<reference evidence="1 2" key="2">
    <citation type="submission" date="2018-11" db="EMBL/GenBank/DDBJ databases">
        <authorList>
            <consortium name="Pathogen Informatics"/>
        </authorList>
    </citation>
    <scope>NUCLEOTIDE SEQUENCE [LARGE SCALE GENOMIC DNA]</scope>
</reference>
<dbReference type="WBParaSite" id="TTAC_0001132601-mRNA-1">
    <property type="protein sequence ID" value="TTAC_0001132601-mRNA-1"/>
    <property type="gene ID" value="TTAC_0001132601"/>
</dbReference>
<protein>
    <submittedName>
        <fullName evidence="3">PINc domain-containing protein</fullName>
    </submittedName>
</protein>
<organism evidence="3">
    <name type="scientific">Hydatigena taeniaeformis</name>
    <name type="common">Feline tapeworm</name>
    <name type="synonym">Taenia taeniaeformis</name>
    <dbReference type="NCBI Taxonomy" id="6205"/>
    <lineage>
        <taxon>Eukaryota</taxon>
        <taxon>Metazoa</taxon>
        <taxon>Spiralia</taxon>
        <taxon>Lophotrochozoa</taxon>
        <taxon>Platyhelminthes</taxon>
        <taxon>Cestoda</taxon>
        <taxon>Eucestoda</taxon>
        <taxon>Cyclophyllidea</taxon>
        <taxon>Taeniidae</taxon>
        <taxon>Hydatigera</taxon>
    </lineage>
</organism>
<sequence>MRTLVRADCRSGKYSRQPQEIQKLFALGTTLLATDNASLSRRRAPADRLLESDAVRATTLHLIGLLTSRPMRNHFLTASSVDRLVNR</sequence>
<proteinExistence type="predicted"/>
<name>A0A0R3XCP9_HYDTA</name>
<dbReference type="EMBL" id="UYWX01023580">
    <property type="protein sequence ID" value="VDM36290.1"/>
    <property type="molecule type" value="Genomic_DNA"/>
</dbReference>
<accession>A0A0R3XCP9</accession>
<dbReference type="Proteomes" id="UP000274429">
    <property type="component" value="Unassembled WGS sequence"/>
</dbReference>
<dbReference type="AlphaFoldDB" id="A0A0R3XCP9"/>